<dbReference type="RefSeq" id="WP_227310089.1">
    <property type="nucleotide sequence ID" value="NZ_JAESVA010000013.1"/>
</dbReference>
<gene>
    <name evidence="1" type="ORF">ACELLULO517_24515</name>
</gene>
<dbReference type="SUPFAM" id="SSF53187">
    <property type="entry name" value="Zn-dependent exopeptidases"/>
    <property type="match status" value="1"/>
</dbReference>
<evidence type="ECO:0000313" key="2">
    <source>
        <dbReference type="Proteomes" id="UP000721844"/>
    </source>
</evidence>
<organism evidence="1 2">
    <name type="scientific">Acidisoma cellulosilyticum</name>
    <dbReference type="NCBI Taxonomy" id="2802395"/>
    <lineage>
        <taxon>Bacteria</taxon>
        <taxon>Pseudomonadati</taxon>
        <taxon>Pseudomonadota</taxon>
        <taxon>Alphaproteobacteria</taxon>
        <taxon>Acetobacterales</taxon>
        <taxon>Acidocellaceae</taxon>
        <taxon>Acidisoma</taxon>
    </lineage>
</organism>
<dbReference type="Pfam" id="PF05013">
    <property type="entry name" value="FGase"/>
    <property type="match status" value="1"/>
</dbReference>
<evidence type="ECO:0000313" key="1">
    <source>
        <dbReference type="EMBL" id="MCB8883434.1"/>
    </source>
</evidence>
<dbReference type="AlphaFoldDB" id="A0A963Z6I3"/>
<dbReference type="Gene3D" id="3.40.630.40">
    <property type="entry name" value="Zn-dependent exopeptidases"/>
    <property type="match status" value="1"/>
</dbReference>
<dbReference type="Proteomes" id="UP000721844">
    <property type="component" value="Unassembled WGS sequence"/>
</dbReference>
<keyword evidence="2" id="KW-1185">Reference proteome</keyword>
<protein>
    <submittedName>
        <fullName evidence="1">N-formylglutamate amidohydrolase</fullName>
    </submittedName>
</protein>
<dbReference type="EMBL" id="JAESVA010000013">
    <property type="protein sequence ID" value="MCB8883434.1"/>
    <property type="molecule type" value="Genomic_DNA"/>
</dbReference>
<comment type="caution">
    <text evidence="1">The sequence shown here is derived from an EMBL/GenBank/DDBJ whole genome shotgun (WGS) entry which is preliminary data.</text>
</comment>
<sequence length="281" mass="31438">MNYTAVAAPLSVIEPDVQTVPLVFSSAHSGADYDAHFLSESRLEPRTLRRSEDYCVDRLFAAAPDYGAPLLSAHFPRAYCDANREPWELDPQMFEDPLPPWVNTTSARIGAGLGTIPRVVASGETIYGHKLRFAEAEDRVRRCWDPYHAALRGLIEQTMQRFGTCFLIDCHSMPSVMGHATPDFVLGDAYGTACDSALVAKVEQCLRRLGYSVRRNDPYAGGYVTRHYGRPRDGVHALQIEVSRGLYMDERRIERHSGFTRLQRNLTDLIAFLALDGTVLS</sequence>
<proteinExistence type="predicted"/>
<dbReference type="InterPro" id="IPR007709">
    <property type="entry name" value="N-FG_amidohydro"/>
</dbReference>
<reference evidence="1 2" key="1">
    <citation type="journal article" date="2021" name="Microorganisms">
        <title>Acidisoma silvae sp. nov. and Acidisomacellulosilytica sp. nov., Two Acidophilic Bacteria Isolated from Decaying Wood, Hydrolyzing Cellulose and Producing Poly-3-hydroxybutyrate.</title>
        <authorList>
            <person name="Mieszkin S."/>
            <person name="Pouder E."/>
            <person name="Uroz S."/>
            <person name="Simon-Colin C."/>
            <person name="Alain K."/>
        </authorList>
    </citation>
    <scope>NUCLEOTIDE SEQUENCE [LARGE SCALE GENOMIC DNA]</scope>
    <source>
        <strain evidence="1 2">HW T5.17</strain>
    </source>
</reference>
<accession>A0A963Z6I3</accession>
<name>A0A963Z6I3_9PROT</name>